<feature type="modified residue" description="N6-(pyridoxal phosphate)lysine" evidence="7">
    <location>
        <position position="196"/>
    </location>
</feature>
<dbReference type="SUPFAM" id="SSF53383">
    <property type="entry name" value="PLP-dependent transferases"/>
    <property type="match status" value="1"/>
</dbReference>
<dbReference type="InterPro" id="IPR015422">
    <property type="entry name" value="PyrdxlP-dep_Trfase_small"/>
</dbReference>
<dbReference type="InterPro" id="IPR000192">
    <property type="entry name" value="Aminotrans_V_dom"/>
</dbReference>
<comment type="cofactor">
    <cofactor evidence="1 7">
        <name>pyridoxal 5'-phosphate</name>
        <dbReference type="ChEBI" id="CHEBI:597326"/>
    </cofactor>
</comment>
<keyword evidence="4 9" id="KW-0808">Transferase</keyword>
<reference evidence="9 10" key="1">
    <citation type="submission" date="2015-10" db="EMBL/GenBank/DDBJ databases">
        <authorList>
            <person name="Gilbert D.G."/>
        </authorList>
    </citation>
    <scope>NUCLEOTIDE SEQUENCE [LARGE SCALE GENOMIC DNA]</scope>
    <source>
        <strain evidence="9">COMA1</strain>
    </source>
</reference>
<dbReference type="PANTHER" id="PTHR21152:SF40">
    <property type="entry name" value="ALANINE--GLYOXYLATE AMINOTRANSFERASE"/>
    <property type="match status" value="1"/>
</dbReference>
<evidence type="ECO:0000256" key="1">
    <source>
        <dbReference type="ARBA" id="ARBA00001933"/>
    </source>
</evidence>
<proteinExistence type="inferred from homology"/>
<dbReference type="PANTHER" id="PTHR21152">
    <property type="entry name" value="AMINOTRANSFERASE CLASS V"/>
    <property type="match status" value="1"/>
</dbReference>
<dbReference type="OrthoDB" id="9766472at2"/>
<dbReference type="EC" id="2.-.-.-" evidence="9"/>
<dbReference type="Gene3D" id="3.40.640.10">
    <property type="entry name" value="Type I PLP-dependent aspartate aminotransferase-like (Major domain)"/>
    <property type="match status" value="1"/>
</dbReference>
<feature type="binding site" evidence="6">
    <location>
        <position position="344"/>
    </location>
    <ligand>
        <name>substrate</name>
    </ligand>
</feature>
<dbReference type="GO" id="GO:0008453">
    <property type="term" value="F:alanine-glyoxylate transaminase activity"/>
    <property type="evidence" value="ECO:0007669"/>
    <property type="project" value="TreeGrafter"/>
</dbReference>
<gene>
    <name evidence="9" type="primary">pucG</name>
    <name evidence="9" type="ORF">COMA1_70060</name>
</gene>
<feature type="domain" description="Aminotransferase class V" evidence="8">
    <location>
        <begin position="36"/>
        <end position="334"/>
    </location>
</feature>
<keyword evidence="3" id="KW-0032">Aminotransferase</keyword>
<dbReference type="Pfam" id="PF00266">
    <property type="entry name" value="Aminotran_5"/>
    <property type="match status" value="1"/>
</dbReference>
<dbReference type="PIRSF" id="PIRSF000524">
    <property type="entry name" value="SPT"/>
    <property type="match status" value="1"/>
</dbReference>
<evidence type="ECO:0000259" key="8">
    <source>
        <dbReference type="Pfam" id="PF00266"/>
    </source>
</evidence>
<dbReference type="Proteomes" id="UP000199032">
    <property type="component" value="Unassembled WGS sequence"/>
</dbReference>
<dbReference type="AlphaFoldDB" id="A0A0S4LNL1"/>
<dbReference type="STRING" id="1742972.COMA1_70060"/>
<evidence type="ECO:0000256" key="4">
    <source>
        <dbReference type="ARBA" id="ARBA00022679"/>
    </source>
</evidence>
<accession>A0A0S4LNL1</accession>
<evidence type="ECO:0000313" key="9">
    <source>
        <dbReference type="EMBL" id="CUS39155.1"/>
    </source>
</evidence>
<dbReference type="InterPro" id="IPR024169">
    <property type="entry name" value="SP_NH2Trfase/AEP_transaminase"/>
</dbReference>
<evidence type="ECO:0000256" key="2">
    <source>
        <dbReference type="ARBA" id="ARBA00009236"/>
    </source>
</evidence>
<dbReference type="InterPro" id="IPR015421">
    <property type="entry name" value="PyrdxlP-dep_Trfase_major"/>
</dbReference>
<name>A0A0S4LNL1_9BACT</name>
<dbReference type="FunFam" id="3.40.640.10:FF:000027">
    <property type="entry name" value="Serine--pyruvate aminotransferase, mitochondrial"/>
    <property type="match status" value="1"/>
</dbReference>
<evidence type="ECO:0000313" key="10">
    <source>
        <dbReference type="Proteomes" id="UP000199032"/>
    </source>
</evidence>
<dbReference type="CDD" id="cd06451">
    <property type="entry name" value="AGAT_like"/>
    <property type="match status" value="1"/>
</dbReference>
<dbReference type="InterPro" id="IPR015424">
    <property type="entry name" value="PyrdxlP-dep_Trfase"/>
</dbReference>
<evidence type="ECO:0000256" key="5">
    <source>
        <dbReference type="ARBA" id="ARBA00022898"/>
    </source>
</evidence>
<protein>
    <submittedName>
        <fullName evidence="9">Purine catabolism protein PucG</fullName>
        <ecNumber evidence="9">2.-.-.-</ecNumber>
    </submittedName>
</protein>
<comment type="similarity">
    <text evidence="2">Belongs to the class-V pyridoxal-phosphate-dependent aminotransferase family.</text>
</comment>
<evidence type="ECO:0000256" key="3">
    <source>
        <dbReference type="ARBA" id="ARBA00022576"/>
    </source>
</evidence>
<keyword evidence="5 7" id="KW-0663">Pyridoxal phosphate</keyword>
<evidence type="ECO:0000256" key="7">
    <source>
        <dbReference type="PIRSR" id="PIRSR000524-50"/>
    </source>
</evidence>
<dbReference type="GO" id="GO:0019265">
    <property type="term" value="P:glycine biosynthetic process, by transamination of glyoxylate"/>
    <property type="evidence" value="ECO:0007669"/>
    <property type="project" value="TreeGrafter"/>
</dbReference>
<sequence>MQGFLAPQRLLLGPGPSAVHPRVLRAMSTPLIGHLDPMFLGIMNDIQTLLRRVFATSNPFTIAVSGTGSAGMEAAIVNIVEPGDRVIVGINGVFGTRLATIIERCGGNAIRMEVPWGQVIEPDSLAAVLQQSGPVKAVVLVHAETSTGACQPIEPMGTLCRQSNTLLIVDAVTSLGGMPVEVDRWGIDVCYSATQKCLSCPPGLAPLTLSPRALSALKARRSPCQSWYFDLSLIADYWAEQSRAYHHTAPISMIYALREALRLIEEEGLPARFARHELNGRALIAGLVALGLSPLPPPDRRLSTLVCVTLPAHIDEAAVRAELLRRFGIEIGGGLGPLKGKVWRIGLMGESSSEANVLTLLNALEEIGIRSGWVSTPGAGLQAATHTYSVGR</sequence>
<dbReference type="Gene3D" id="3.90.1150.10">
    <property type="entry name" value="Aspartate Aminotransferase, domain 1"/>
    <property type="match status" value="1"/>
</dbReference>
<evidence type="ECO:0000256" key="6">
    <source>
        <dbReference type="PIRSR" id="PIRSR000524-1"/>
    </source>
</evidence>
<dbReference type="RefSeq" id="WP_090751099.1">
    <property type="nucleotide sequence ID" value="NZ_CZQA01000013.1"/>
</dbReference>
<dbReference type="EMBL" id="CZQA01000013">
    <property type="protein sequence ID" value="CUS39155.1"/>
    <property type="molecule type" value="Genomic_DNA"/>
</dbReference>
<keyword evidence="10" id="KW-1185">Reference proteome</keyword>
<organism evidence="9 10">
    <name type="scientific">Candidatus Nitrospira nitrosa</name>
    <dbReference type="NCBI Taxonomy" id="1742972"/>
    <lineage>
        <taxon>Bacteria</taxon>
        <taxon>Pseudomonadati</taxon>
        <taxon>Nitrospirota</taxon>
        <taxon>Nitrospiria</taxon>
        <taxon>Nitrospirales</taxon>
        <taxon>Nitrospiraceae</taxon>
        <taxon>Nitrospira</taxon>
    </lineage>
</organism>
<dbReference type="GO" id="GO:0004760">
    <property type="term" value="F:L-serine-pyruvate transaminase activity"/>
    <property type="evidence" value="ECO:0007669"/>
    <property type="project" value="TreeGrafter"/>
</dbReference>